<evidence type="ECO:0000313" key="3">
    <source>
        <dbReference type="Proteomes" id="UP000032254"/>
    </source>
</evidence>
<reference evidence="2 3" key="1">
    <citation type="submission" date="2015-01" db="EMBL/GenBank/DDBJ databases">
        <title>Sequencing and annotation of Micromonospora carbonacea strain JXNU-1 genome.</title>
        <authorList>
            <person name="Long Z."/>
            <person name="Huang Y."/>
            <person name="Jiang Y."/>
        </authorList>
    </citation>
    <scope>NUCLEOTIDE SEQUENCE [LARGE SCALE GENOMIC DNA]</scope>
    <source>
        <strain evidence="2 3">JXNU-1</strain>
    </source>
</reference>
<feature type="domain" description="HTH cro/C1-type" evidence="1">
    <location>
        <begin position="10"/>
        <end position="65"/>
    </location>
</feature>
<dbReference type="GO" id="GO:0003677">
    <property type="term" value="F:DNA binding"/>
    <property type="evidence" value="ECO:0007669"/>
    <property type="project" value="InterPro"/>
</dbReference>
<evidence type="ECO:0000259" key="1">
    <source>
        <dbReference type="PROSITE" id="PS50943"/>
    </source>
</evidence>
<dbReference type="Proteomes" id="UP000032254">
    <property type="component" value="Unassembled WGS sequence"/>
</dbReference>
<dbReference type="Gene3D" id="1.10.260.40">
    <property type="entry name" value="lambda repressor-like DNA-binding domains"/>
    <property type="match status" value="1"/>
</dbReference>
<dbReference type="CDD" id="cd00093">
    <property type="entry name" value="HTH_XRE"/>
    <property type="match status" value="1"/>
</dbReference>
<dbReference type="Pfam" id="PF13560">
    <property type="entry name" value="HTH_31"/>
    <property type="match status" value="1"/>
</dbReference>
<dbReference type="AlphaFoldDB" id="A0A0D0WT37"/>
<keyword evidence="3" id="KW-1185">Reference proteome</keyword>
<dbReference type="PATRIC" id="fig|47853.6.peg.4995"/>
<comment type="caution">
    <text evidence="2">The sequence shown here is derived from an EMBL/GenBank/DDBJ whole genome shotgun (WGS) entry which is preliminary data.</text>
</comment>
<dbReference type="SMART" id="SM00530">
    <property type="entry name" value="HTH_XRE"/>
    <property type="match status" value="1"/>
</dbReference>
<gene>
    <name evidence="2" type="ORF">TK50_23825</name>
</gene>
<accession>A0A0D0WT37</accession>
<evidence type="ECO:0000313" key="2">
    <source>
        <dbReference type="EMBL" id="KIR62081.1"/>
    </source>
</evidence>
<dbReference type="EMBL" id="JXSX01000003">
    <property type="protein sequence ID" value="KIR62081.1"/>
    <property type="molecule type" value="Genomic_DNA"/>
</dbReference>
<organism evidence="2 3">
    <name type="scientific">Micromonospora haikouensis</name>
    <dbReference type="NCBI Taxonomy" id="686309"/>
    <lineage>
        <taxon>Bacteria</taxon>
        <taxon>Bacillati</taxon>
        <taxon>Actinomycetota</taxon>
        <taxon>Actinomycetes</taxon>
        <taxon>Micromonosporales</taxon>
        <taxon>Micromonosporaceae</taxon>
        <taxon>Micromonospora</taxon>
    </lineage>
</organism>
<dbReference type="InterPro" id="IPR010982">
    <property type="entry name" value="Lambda_DNA-bd_dom_sf"/>
</dbReference>
<protein>
    <recommendedName>
        <fullName evidence="1">HTH cro/C1-type domain-containing protein</fullName>
    </recommendedName>
</protein>
<dbReference type="SUPFAM" id="SSF47413">
    <property type="entry name" value="lambda repressor-like DNA-binding domains"/>
    <property type="match status" value="1"/>
</dbReference>
<sequence length="404" mass="43325">MHELPIGRRVAYWRGRRSMSQQQFADAIGKSKSWVDKVERGVRRLDKLSSLQAVADGLRVDLRLLLSKETKREASSDELLGRANIDEVRAVLVRWGPVQLWPDHSVPTLGDLAKAVDHAWLACQHAKYLDLIRSLPKLLCGAQQVRTADPAAPEAVQRLAEAYQIASIVLSKADINDLAWVAADRALAASQHADDQLLVGACAAQLGRVLLAQGQARLAMEIGIALAHRIVPSGPLDAPADALSVYGTLLLVAARGAAGLGHADSVADLLDRAGRAAAIIGDGQDHYRTVFGPVTVALARVVATIELDPGVLDLVVHQRLVNATAFRRLPPEHRAAYLLDAANGFMQVGDLKAAGQAIVGADRAAKAEVRHRRQGHDLLAALLRRSAAPGFDVLRLADEMGVVV</sequence>
<name>A0A0D0WT37_9ACTN</name>
<proteinExistence type="predicted"/>
<dbReference type="PROSITE" id="PS50943">
    <property type="entry name" value="HTH_CROC1"/>
    <property type="match status" value="1"/>
</dbReference>
<dbReference type="InterPro" id="IPR001387">
    <property type="entry name" value="Cro/C1-type_HTH"/>
</dbReference>
<dbReference type="GeneID" id="301307075"/>
<dbReference type="RefSeq" id="WP_043969304.1">
    <property type="nucleotide sequence ID" value="NZ_JXSX01000003.1"/>
</dbReference>